<feature type="transmembrane region" description="Helical" evidence="7">
    <location>
        <begin position="298"/>
        <end position="321"/>
    </location>
</feature>
<evidence type="ECO:0000313" key="9">
    <source>
        <dbReference type="Proteomes" id="UP001203284"/>
    </source>
</evidence>
<feature type="transmembrane region" description="Helical" evidence="7">
    <location>
        <begin position="333"/>
        <end position="353"/>
    </location>
</feature>
<accession>A0ABT0D6M4</accession>
<evidence type="ECO:0000256" key="2">
    <source>
        <dbReference type="ARBA" id="ARBA00007430"/>
    </source>
</evidence>
<feature type="transmembrane region" description="Helical" evidence="7">
    <location>
        <begin position="221"/>
        <end position="248"/>
    </location>
</feature>
<dbReference type="InterPro" id="IPR050833">
    <property type="entry name" value="Poly_Biosynth_Transport"/>
</dbReference>
<proteinExistence type="inferred from homology"/>
<comment type="caution">
    <text evidence="8">The sequence shown here is derived from an EMBL/GenBank/DDBJ whole genome shotgun (WGS) entry which is preliminary data.</text>
</comment>
<comment type="subcellular location">
    <subcellularLocation>
        <location evidence="1">Cell membrane</location>
        <topology evidence="1">Multi-pass membrane protein</topology>
    </subcellularLocation>
</comment>
<evidence type="ECO:0000313" key="8">
    <source>
        <dbReference type="EMBL" id="MCK0195600.1"/>
    </source>
</evidence>
<feature type="transmembrane region" description="Helical" evidence="7">
    <location>
        <begin position="18"/>
        <end position="39"/>
    </location>
</feature>
<feature type="transmembrane region" description="Helical" evidence="7">
    <location>
        <begin position="390"/>
        <end position="411"/>
    </location>
</feature>
<feature type="transmembrane region" description="Helical" evidence="7">
    <location>
        <begin position="268"/>
        <end position="292"/>
    </location>
</feature>
<feature type="transmembrane region" description="Helical" evidence="7">
    <location>
        <begin position="182"/>
        <end position="201"/>
    </location>
</feature>
<reference evidence="8 9" key="1">
    <citation type="submission" date="2022-04" db="EMBL/GenBank/DDBJ databases">
        <authorList>
            <person name="Grouzdev D.S."/>
            <person name="Pantiukh K.S."/>
            <person name="Krutkina M.S."/>
        </authorList>
    </citation>
    <scope>NUCLEOTIDE SEQUENCE [LARGE SCALE GENOMIC DNA]</scope>
    <source>
        <strain evidence="8 9">6x-1</strain>
    </source>
</reference>
<evidence type="ECO:0000256" key="6">
    <source>
        <dbReference type="ARBA" id="ARBA00023136"/>
    </source>
</evidence>
<evidence type="ECO:0000256" key="7">
    <source>
        <dbReference type="SAM" id="Phobius"/>
    </source>
</evidence>
<keyword evidence="9" id="KW-1185">Reference proteome</keyword>
<dbReference type="Proteomes" id="UP001203284">
    <property type="component" value="Unassembled WGS sequence"/>
</dbReference>
<evidence type="ECO:0000256" key="1">
    <source>
        <dbReference type="ARBA" id="ARBA00004651"/>
    </source>
</evidence>
<dbReference type="PANTHER" id="PTHR30250:SF10">
    <property type="entry name" value="LIPOPOLYSACCHARIDE BIOSYNTHESIS PROTEIN WZXC"/>
    <property type="match status" value="1"/>
</dbReference>
<comment type="similarity">
    <text evidence="2">Belongs to the polysaccharide synthase family.</text>
</comment>
<keyword evidence="6 7" id="KW-0472">Membrane</keyword>
<feature type="transmembrane region" description="Helical" evidence="7">
    <location>
        <begin position="89"/>
        <end position="114"/>
    </location>
</feature>
<name>A0ABT0D6M4_9HYPH</name>
<dbReference type="EMBL" id="JALKCH010000001">
    <property type="protein sequence ID" value="MCK0195600.1"/>
    <property type="molecule type" value="Genomic_DNA"/>
</dbReference>
<evidence type="ECO:0000256" key="3">
    <source>
        <dbReference type="ARBA" id="ARBA00022475"/>
    </source>
</evidence>
<sequence length="461" mass="50264">MSLIAQVVLGHLLSVETYAVFAAATVALTLVSGFQNAGVNKNLIQQQEHYDSLIGDFTVFSLYLGVVASAFLIINGMVLAWLYDMPHLVSVVAISAIALPITSLNWIYTAVLGIRLRFDRVSKNTILYSFAYYSLLMLFAYLGASYYSVAAATLLSVVIQHINHRTYIGWLPVNWRISRQRFFAIFVALRWTIIASFLMGLSQNGNFFALGHLLTSEELGYYFFGFMLTANASVLVFTAINQTLLPIFSKMKGDEVRLRLAFLRSSGVLNFLCSILCLGLIGVGPAAVHFIWGGKWDAAIFTSVVTAATFPIRIFTSIATVTLESRGRWRSRTLLLAFDAATVILFAAVGAWLAGLSGAALSVAIQRGVVGLITYPMVARVLGYKWRDVMIMIGKSVAPFALAAAVLFFGQPAGSSPVGISDTAVAAIETAGAILLYIAVTYVVSRETVMELPNLLRRRRA</sequence>
<keyword evidence="5 7" id="KW-1133">Transmembrane helix</keyword>
<dbReference type="Pfam" id="PF13440">
    <property type="entry name" value="Polysacc_synt_3"/>
    <property type="match status" value="1"/>
</dbReference>
<evidence type="ECO:0000256" key="5">
    <source>
        <dbReference type="ARBA" id="ARBA00022989"/>
    </source>
</evidence>
<keyword evidence="4 7" id="KW-0812">Transmembrane</keyword>
<feature type="transmembrane region" description="Helical" evidence="7">
    <location>
        <begin position="60"/>
        <end position="83"/>
    </location>
</feature>
<organism evidence="8 9">
    <name type="scientific">Ancylobacter crimeensis</name>
    <dbReference type="NCBI Taxonomy" id="2579147"/>
    <lineage>
        <taxon>Bacteria</taxon>
        <taxon>Pseudomonadati</taxon>
        <taxon>Pseudomonadota</taxon>
        <taxon>Alphaproteobacteria</taxon>
        <taxon>Hyphomicrobiales</taxon>
        <taxon>Xanthobacteraceae</taxon>
        <taxon>Ancylobacter</taxon>
    </lineage>
</organism>
<feature type="transmembrane region" description="Helical" evidence="7">
    <location>
        <begin position="359"/>
        <end position="378"/>
    </location>
</feature>
<protein>
    <submittedName>
        <fullName evidence="8">Oligosaccharide flippase family protein</fullName>
    </submittedName>
</protein>
<feature type="transmembrane region" description="Helical" evidence="7">
    <location>
        <begin position="423"/>
        <end position="444"/>
    </location>
</feature>
<gene>
    <name evidence="8" type="ORF">MWN34_01600</name>
</gene>
<dbReference type="PANTHER" id="PTHR30250">
    <property type="entry name" value="PST FAMILY PREDICTED COLANIC ACID TRANSPORTER"/>
    <property type="match status" value="1"/>
</dbReference>
<evidence type="ECO:0000256" key="4">
    <source>
        <dbReference type="ARBA" id="ARBA00022692"/>
    </source>
</evidence>
<keyword evidence="3" id="KW-1003">Cell membrane</keyword>